<keyword evidence="5" id="KW-0808">Transferase</keyword>
<keyword evidence="16" id="KW-1185">Reference proteome</keyword>
<dbReference type="Gene3D" id="3.10.129.110">
    <property type="entry name" value="Polyketide synthase dehydratase"/>
    <property type="match status" value="1"/>
</dbReference>
<dbReference type="Gene3D" id="3.40.366.10">
    <property type="entry name" value="Malonyl-Coenzyme A Acyl Carrier Protein, domain 2"/>
    <property type="match status" value="1"/>
</dbReference>
<keyword evidence="3" id="KW-0436">Ligase</keyword>
<evidence type="ECO:0000256" key="1">
    <source>
        <dbReference type="ARBA" id="ARBA00022450"/>
    </source>
</evidence>
<dbReference type="CDD" id="cd19532">
    <property type="entry name" value="C_PKS-NRPS"/>
    <property type="match status" value="1"/>
</dbReference>
<keyword evidence="1" id="KW-0596">Phosphopantetheine</keyword>
<dbReference type="InterPro" id="IPR049552">
    <property type="entry name" value="PKS_DH_N"/>
</dbReference>
<dbReference type="Gene3D" id="3.40.50.12780">
    <property type="entry name" value="N-terminal domain of ligase-like"/>
    <property type="match status" value="1"/>
</dbReference>
<dbReference type="InterPro" id="IPR014043">
    <property type="entry name" value="Acyl_transferase_dom"/>
</dbReference>
<dbReference type="InterPro" id="IPR020806">
    <property type="entry name" value="PKS_PP-bd"/>
</dbReference>
<feature type="domain" description="Ketosynthase family 3 (KS3)" evidence="13">
    <location>
        <begin position="1"/>
        <end position="418"/>
    </location>
</feature>
<evidence type="ECO:0000313" key="15">
    <source>
        <dbReference type="EMBL" id="KAK5996292.1"/>
    </source>
</evidence>
<dbReference type="InterPro" id="IPR001227">
    <property type="entry name" value="Ac_transferase_dom_sf"/>
</dbReference>
<dbReference type="SUPFAM" id="SSF53335">
    <property type="entry name" value="S-adenosyl-L-methionine-dependent methyltransferases"/>
    <property type="match status" value="1"/>
</dbReference>
<evidence type="ECO:0000256" key="2">
    <source>
        <dbReference type="ARBA" id="ARBA00022553"/>
    </source>
</evidence>
<gene>
    <name evidence="15" type="ORF">PT974_03046</name>
</gene>
<protein>
    <submittedName>
        <fullName evidence="15">PKS-NRPS hybrid synthetase cheA</fullName>
    </submittedName>
</protein>
<feature type="domain" description="PKS/mFAS DH" evidence="14">
    <location>
        <begin position="917"/>
        <end position="1217"/>
    </location>
</feature>
<organism evidence="15 16">
    <name type="scientific">Cladobotryum mycophilum</name>
    <dbReference type="NCBI Taxonomy" id="491253"/>
    <lineage>
        <taxon>Eukaryota</taxon>
        <taxon>Fungi</taxon>
        <taxon>Dikarya</taxon>
        <taxon>Ascomycota</taxon>
        <taxon>Pezizomycotina</taxon>
        <taxon>Sordariomycetes</taxon>
        <taxon>Hypocreomycetidae</taxon>
        <taxon>Hypocreales</taxon>
        <taxon>Hypocreaceae</taxon>
        <taxon>Cladobotryum</taxon>
    </lineage>
</organism>
<sequence>MSSEPIAIIEPPNLKKEIPKERFNVDRYYHPDNAHHGTSNVRHSYFLEDDFKVFDANFFGIKGVEALAMDPQQRLLLETVYESLETAGLPMENLQGSHTGVFVGNMSVDYTEILSQDIDSTPTYFASGTARSILSNRISYFFDWHGPSVTIDTACSSSLIALHQAVQSLRAGEVPLAIAAGANLLLGPNQYVAESKLKMLSPNGLSQMWDEAADGYARGDGFASVVLKKLSDAIRDGDKIECIVRETGTNQDGRTKGITMPSPTAQAALIHDTYKRAGLDLSRPSDRPQYFEAHGTGTPAGDPVESRAISSAFFESGFKRQSQDPKLLVGSIKTVIGHTEGTAGLASLLKVSLALQNNKIPPNLHFNRLSATVKPNYTNLEIPTALRDWPDVPEGGVKRASVNSFGFGGANAHAILEAYTPETVKRVTISTPTPSFSPFVFSAASTTALAANIAAHADFIEANPQLNLKSISHTLFTHRSTLQKRAVFAASSSEALLSKLRSYGQDDKKSESAPAKSLSSKPRTLGVFTGQGAQWARMGAELIEQSPAIRRIVDELEESLATLPESDRPSWSLREQMLLGAKESQINKAELSQPLCTALQVMLVEALKQAGVTFDAVVGHSSGEIGAAYAAGVITASEAIRIAYYRGFHTHRCQGANGEVGAMMAVGTSLEDAQELCELDDFQGRLCVAASNSSSSVTISGDKEAVEEAGVIFEEEKKFHRALLVDKAYHSHHMIPCLGPYIESLKACGISPKLNNDSGCTWVSSVYGDDITDVDDDFASVYWANNMGKTVLFSQACETALRETGPFDQVIEVGPHPALKGPASSTIEETLREKIPYFGALTRKQNAVEAFADCLGNLWQANGRIAVDFTGFETFMSGSTGPELVKDLPRYVWDHETPYYNDSRIIRAMRTASIKSNELLGTRIVDSSLSEVRWRNRLNAAEVPWLKHHQIQNQSIFPAAGYVATSLEAVKELFHDSSISIIKIKDFVVGQALIIPEGGGVETVASLTSIVRTADTITARFTFFAEEGRSDSTAMNEKASGNMIITLGEANPDALPSRPEEDFQMLEVHEDRFYDAVGALGFGYTGPFKALAKLQRKMDLASGYILHPEATFGFDRLLVHPAPLDAAIQSIILAYCFPGDTRLRTTHLPTKIDTIQFNVPLLESAVLSETPFRASVPPGGIELSDINGDVDLYTEDGTTLIQLQGLHTKPLVPPTADTDLQLFSEFTWGPLIPHGRSLTLQGEEAVAERSLFDDLERVAYYYLQNVDREIPREKRVNLLPHQTSLFNYVDHTISRVQDGTLDHVRPEWKNDSHDDILRIISSHPESIDLEIMYAVGENLPSVIRGEMNMLEPMVQDNKLNRFYVEALGMPRYVEELSRIAAQISNRYPHMSVLEVGAGTGGATKILLKHLASGFDNYVYTDISSGFFPTAQETFSKYASKMTFKTLDIEKDIEGQGYEEQTFDLVIANLVVHATKDLEATMNNLRRLVKPGGYLLLLEITDNDQLRFGFIFGGLPGWWLGQEDDRAFSPCVDIPAWDAVMRKTGFSGVDEATPHIKTCPLSVLLTQAVDDRVALIREPLSAPAEEIDLAELTIISADEGASIRLANEVKDIVAPFFKEVRLVTKLDDLEEQSLPVMGSVLSLVDLDTPVFKDMTAQRLKAFQAIFKQSKNVLWATAGARSDNPYAAMVVGVGRNVVLEMSHLRFQFLDFDKVASIESKLLAESLLRFELADVWEQTANPIELLWTTEPELSYDNGRLQIPRVKLSKNRNMRYNASRRAVTKEVDPKEIPLTLGLDDSGSYALAPAAPQSAAETRPDTVSIRVIKSILRSVKLPSSDFLFIVAGTTDDGKTVVALSDAQSSVVVVDKAWTMPVAIEAVDQTILALYESLLAQSLLHGLDSGNTLVVLDASASLTRSLKTAASRRGIHITSLASSKLGSSAPGTIYVHPRETVRSLQSKLPININRFTNFSANEDLAQAVAASLPAHSNKQGWNTLTRSGPFITERTLMGLDDEVWSILRAAWASVKVEQQRSVDSSRVIFTDPVSVSSGDAAVHQLTVIDWSAHATLPSQIDPLADSLTFSDDKTYWLVGLTGGLGQSLCRWMVDRGARYIVMTSRNPKIDQRWLASVESRGAVVKVFPNDITNRDSVQAAYKVITATMPPFGGIAQGAMVLHDSMFAEMTMEKMQKVLKPKVDGSIFLEEIFHDTPLDFFVYFSSVAAITGNKGQSIYAAANMFMTTLAAQRRKRGVAGAAINIGAIMGNGYITRELNQQQQTFLQEVGNIWLSEQDFLTIFAEGVFASRPTSAETWETTTGLRLLSSHEEKVSWAADPKFQHLVQNEDGSAAAGLGKSNNVPLKKQLEEAKTREDVSTILDDAFSTKLRTVLQIPADREILDTGLDDLGMDSLVAVEVRSWFLKELSADVTVLQVLNGGTAKALLQPVKEKVFESMALGPDSGNSSSESKPAPAVVKPQTAKEIVKPQVSNEAPESTLDTLETKSESKVTSESSSVLGATDTPYATTSATPLEIDTESEYSAIEKTFPKEHITRSLPLSFGQSRFWFLKHFLPDQSAFNITTVVRMQGRLDLDRLAAAVTTVGDHHEALRTAFVNNGNQPMQVVLKTSPLNLERKQISSADEVAPAYAEIQRHVYDLEASQTMRLQVLTLSPTVNFLILGYHHINMDGLSFEVLFNDIQKAFQGAPFTPGVMQYPDFAIREHEEYRLGKWKPELDFWRNEFVTLPEPLPLLPLSFKQSRPAVTQYGTRRIERRIPAELSDLIKKTSRKFKAGVFAFYLAVLKATIVRYVDIDDLTIGMADANRRSSEVLEGLGLYLNLVPLRVACESSQPFSDSLEEMHKKSQLAFANGRVPFDVVLNELGVPRSASQPPLFQVFMNYRQGVAEIREFCDCECEGELLSGGELAYDISFDVVENPGGETNVMLSVQKALYDQSAAETLLDSYFNLLEAFANNPASRMSKPVLHKQLSIDQALEIGAGPAFEHTWPATLSQRIQDQIKAYPDNLALTDGNSTSLTYAEMGTLVDDISAALDKANATGIVGVLQQPTPAAIASIIAILKSGRTFVPLDPRVGSSRLSAIAAESKPSCVIIDASTQDDSKVLPSTVALINVTEVPRSQSKSPVAANSTDLAALIYTSGSTGTPKGISLSHASLRNNIEITTDFFKVQEGKEVILQQTAFSFDMSLFQIFLALGNAATLVVAPAEIRGDSNALANLIHSTGVTITSATPAEYVSLIRHGDNYLKESSKWRLACSGGEKVTDLLANSFSSLGKPELTLINAYGPAETTFLCASSVVPYNEKESLLPLKAYPNYSLYIIGKDGKPVPAGITGEVAIGGAGLGLGYLNNAQLTAEKFPRNPYASETFKSQGWTTMHLTGDRGRLTTDGGLILEGRIGGDSQVKVRGIRIELEEVERAIVEASQGAIIQAAASVRTDSASGSDYLVAHVELKSGLAEDTDLAFLQQLKGRLTIPQYMKPSAIVPVPALPLNVSNKLDRQALQSLPIANAANGANVSLPAIQEEVKQLWKQVIPGQLLSQADITPSTDFFHVGGTSLLLVELQAAFRQKLGFAPTVQQLFGASTLEGMASLLEGGPAEEDSEGRDWEAEAALLPAEEYKIDDKEAVVASGPSKAIVLTGSTGFLGRHILERLLRDKQVEKVYCIAVRKNASELPSMFSDSRVEVFKGDLGSADLGLSAADAERIFSSADIIIHNGADVSFMKTFGSLRRTNVEAVKQIARLALPRRIPFHYVSSASVTQLTPLDEVGEISMSAYPPSPDADGYITAKWVSERHLELVAEAFGLPITIHRPASISGNDSSDLDLMGNLFRFVEKLEAVPESKDWKGYFDLISVHSVAAAIVKAVAGQQHAISSEIKYQYESGELVYPLSAVADVTKMTEEFPIQTMPLQEWIEKAEAKGLNPLLGAYLRQAAARNARWAFPKLVKA</sequence>
<dbReference type="Gene3D" id="3.40.47.10">
    <property type="match status" value="1"/>
</dbReference>
<dbReference type="PROSITE" id="PS00606">
    <property type="entry name" value="KS3_1"/>
    <property type="match status" value="1"/>
</dbReference>
<dbReference type="SUPFAM" id="SSF52151">
    <property type="entry name" value="FabD/lysophospholipase-like"/>
    <property type="match status" value="1"/>
</dbReference>
<keyword evidence="6" id="KW-0677">Repeat</keyword>
<dbReference type="Gene3D" id="3.40.50.720">
    <property type="entry name" value="NAD(P)-binding Rossmann-like Domain"/>
    <property type="match status" value="2"/>
</dbReference>
<dbReference type="Pfam" id="PF00501">
    <property type="entry name" value="AMP-binding"/>
    <property type="match status" value="1"/>
</dbReference>
<dbReference type="InterPro" id="IPR020807">
    <property type="entry name" value="PKS_DH"/>
</dbReference>
<dbReference type="SUPFAM" id="SSF56801">
    <property type="entry name" value="Acetyl-CoA synthetase-like"/>
    <property type="match status" value="1"/>
</dbReference>
<dbReference type="InterPro" id="IPR006162">
    <property type="entry name" value="Ppantetheine_attach_site"/>
</dbReference>
<dbReference type="SMART" id="SM00823">
    <property type="entry name" value="PKS_PP"/>
    <property type="match status" value="2"/>
</dbReference>
<dbReference type="InterPro" id="IPR036291">
    <property type="entry name" value="NAD(P)-bd_dom_sf"/>
</dbReference>
<dbReference type="InterPro" id="IPR042099">
    <property type="entry name" value="ANL_N_sf"/>
</dbReference>
<dbReference type="InterPro" id="IPR013120">
    <property type="entry name" value="FAR_NAD-bd"/>
</dbReference>
<dbReference type="Pfam" id="PF08242">
    <property type="entry name" value="Methyltransf_12"/>
    <property type="match status" value="1"/>
</dbReference>
<accession>A0ABR0SVZ9</accession>
<feature type="compositionally biased region" description="Polar residues" evidence="11">
    <location>
        <begin position="2479"/>
        <end position="2490"/>
    </location>
</feature>
<feature type="domain" description="Carrier" evidence="12">
    <location>
        <begin position="3521"/>
        <end position="3598"/>
    </location>
</feature>
<dbReference type="EMBL" id="JAVFKD010000003">
    <property type="protein sequence ID" value="KAK5996292.1"/>
    <property type="molecule type" value="Genomic_DNA"/>
</dbReference>
<dbReference type="SUPFAM" id="SSF53901">
    <property type="entry name" value="Thiolase-like"/>
    <property type="match status" value="1"/>
</dbReference>
<dbReference type="Gene3D" id="3.30.70.3290">
    <property type="match status" value="1"/>
</dbReference>
<dbReference type="Pfam" id="PF07993">
    <property type="entry name" value="NAD_binding_4"/>
    <property type="match status" value="1"/>
</dbReference>
<dbReference type="InterPro" id="IPR009081">
    <property type="entry name" value="PP-bd_ACP"/>
</dbReference>
<dbReference type="SMART" id="SM00822">
    <property type="entry name" value="PKS_KR"/>
    <property type="match status" value="1"/>
</dbReference>
<keyword evidence="4" id="KW-0489">Methyltransferase</keyword>
<dbReference type="InterPro" id="IPR018201">
    <property type="entry name" value="Ketoacyl_synth_AS"/>
</dbReference>
<dbReference type="CDD" id="cd02440">
    <property type="entry name" value="AdoMet_MTases"/>
    <property type="match status" value="1"/>
</dbReference>
<dbReference type="SUPFAM" id="SSF51735">
    <property type="entry name" value="NAD(P)-binding Rossmann-fold domains"/>
    <property type="match status" value="2"/>
</dbReference>
<dbReference type="InterPro" id="IPR014030">
    <property type="entry name" value="Ketoacyl_synth_N"/>
</dbReference>
<dbReference type="Pfam" id="PF00550">
    <property type="entry name" value="PP-binding"/>
    <property type="match status" value="2"/>
</dbReference>
<dbReference type="CDD" id="cd05930">
    <property type="entry name" value="A_NRPS"/>
    <property type="match status" value="1"/>
</dbReference>
<feature type="active site" description="Proton donor; for dehydratase activity" evidence="10">
    <location>
        <position position="1125"/>
    </location>
</feature>
<dbReference type="InterPro" id="IPR016036">
    <property type="entry name" value="Malonyl_transacylase_ACP-bd"/>
</dbReference>
<dbReference type="InterPro" id="IPR049900">
    <property type="entry name" value="PKS_mFAS_DH"/>
</dbReference>
<dbReference type="InterPro" id="IPR036736">
    <property type="entry name" value="ACP-like_sf"/>
</dbReference>
<evidence type="ECO:0000256" key="10">
    <source>
        <dbReference type="PROSITE-ProRule" id="PRU01363"/>
    </source>
</evidence>
<dbReference type="InterPro" id="IPR045851">
    <property type="entry name" value="AMP-bd_C_sf"/>
</dbReference>
<dbReference type="PANTHER" id="PTHR43775">
    <property type="entry name" value="FATTY ACID SYNTHASE"/>
    <property type="match status" value="1"/>
</dbReference>
<dbReference type="InterPro" id="IPR020845">
    <property type="entry name" value="AMP-binding_CS"/>
</dbReference>
<evidence type="ECO:0000256" key="5">
    <source>
        <dbReference type="ARBA" id="ARBA00022679"/>
    </source>
</evidence>
<dbReference type="PROSITE" id="PS00455">
    <property type="entry name" value="AMP_BINDING"/>
    <property type="match status" value="1"/>
</dbReference>
<dbReference type="Pfam" id="PF14765">
    <property type="entry name" value="PS-DH"/>
    <property type="match status" value="1"/>
</dbReference>
<dbReference type="CDD" id="cd00833">
    <property type="entry name" value="PKS"/>
    <property type="match status" value="1"/>
</dbReference>
<dbReference type="Pfam" id="PF16197">
    <property type="entry name" value="KAsynt_C_assoc"/>
    <property type="match status" value="1"/>
</dbReference>
<dbReference type="InterPro" id="IPR029063">
    <property type="entry name" value="SAM-dependent_MTases_sf"/>
</dbReference>
<feature type="region of interest" description="C-terminal hotdog fold" evidence="10">
    <location>
        <begin position="1065"/>
        <end position="1217"/>
    </location>
</feature>
<name>A0ABR0SVZ9_9HYPO</name>
<dbReference type="InterPro" id="IPR016035">
    <property type="entry name" value="Acyl_Trfase/lysoPLipase"/>
</dbReference>
<dbReference type="Gene3D" id="1.10.1200.10">
    <property type="entry name" value="ACP-like"/>
    <property type="match status" value="1"/>
</dbReference>
<proteinExistence type="inferred from homology"/>
<dbReference type="InterPro" id="IPR057326">
    <property type="entry name" value="KR_dom"/>
</dbReference>
<dbReference type="InterPro" id="IPR042104">
    <property type="entry name" value="PKS_dehydratase_sf"/>
</dbReference>
<dbReference type="InterPro" id="IPR013968">
    <property type="entry name" value="PKS_KR"/>
</dbReference>
<dbReference type="Pfam" id="PF21089">
    <property type="entry name" value="PKS_DH_N"/>
    <property type="match status" value="1"/>
</dbReference>
<dbReference type="Gene3D" id="3.30.559.30">
    <property type="entry name" value="Nonribosomal peptide synthetase, condensation domain"/>
    <property type="match status" value="1"/>
</dbReference>
<dbReference type="SMART" id="SM00826">
    <property type="entry name" value="PKS_DH"/>
    <property type="match status" value="1"/>
</dbReference>
<evidence type="ECO:0000256" key="6">
    <source>
        <dbReference type="ARBA" id="ARBA00022737"/>
    </source>
</evidence>
<dbReference type="InterPro" id="IPR023213">
    <property type="entry name" value="CAT-like_dom_sf"/>
</dbReference>
<dbReference type="PROSITE" id="PS52004">
    <property type="entry name" value="KS3_2"/>
    <property type="match status" value="1"/>
</dbReference>
<dbReference type="InterPro" id="IPR013217">
    <property type="entry name" value="Methyltransf_12"/>
</dbReference>
<dbReference type="Pfam" id="PF00698">
    <property type="entry name" value="Acyl_transf_1"/>
    <property type="match status" value="1"/>
</dbReference>
<feature type="region of interest" description="N-terminal hotdog fold" evidence="10">
    <location>
        <begin position="917"/>
        <end position="1050"/>
    </location>
</feature>
<dbReference type="InterPro" id="IPR049551">
    <property type="entry name" value="PKS_DH_C"/>
</dbReference>
<evidence type="ECO:0000259" key="14">
    <source>
        <dbReference type="PROSITE" id="PS52019"/>
    </source>
</evidence>
<evidence type="ECO:0000256" key="3">
    <source>
        <dbReference type="ARBA" id="ARBA00022598"/>
    </source>
</evidence>
<comment type="caution">
    <text evidence="15">The sequence shown here is derived from an EMBL/GenBank/DDBJ whole genome shotgun (WGS) entry which is preliminary data.</text>
</comment>
<dbReference type="SUPFAM" id="SSF55048">
    <property type="entry name" value="Probable ACP-binding domain of malonyl-CoA ACP transacylase"/>
    <property type="match status" value="1"/>
</dbReference>
<evidence type="ECO:0000259" key="12">
    <source>
        <dbReference type="PROSITE" id="PS50075"/>
    </source>
</evidence>
<dbReference type="InterPro" id="IPR020841">
    <property type="entry name" value="PKS_Beta-ketoAc_synthase_dom"/>
</dbReference>
<evidence type="ECO:0000256" key="7">
    <source>
        <dbReference type="ARBA" id="ARBA00023002"/>
    </source>
</evidence>
<dbReference type="Gene3D" id="3.40.50.150">
    <property type="entry name" value="Vaccinia Virus protein VP39"/>
    <property type="match status" value="1"/>
</dbReference>
<feature type="domain" description="Carrier" evidence="12">
    <location>
        <begin position="2361"/>
        <end position="2443"/>
    </location>
</feature>
<dbReference type="SMART" id="SM00825">
    <property type="entry name" value="PKS_KS"/>
    <property type="match status" value="1"/>
</dbReference>
<dbReference type="PROSITE" id="PS52019">
    <property type="entry name" value="PKS_MFAS_DH"/>
    <property type="match status" value="1"/>
</dbReference>
<keyword evidence="8" id="KW-0511">Multifunctional enzyme</keyword>
<feature type="region of interest" description="Disordered" evidence="11">
    <location>
        <begin position="2448"/>
        <end position="2518"/>
    </location>
</feature>
<evidence type="ECO:0000256" key="8">
    <source>
        <dbReference type="ARBA" id="ARBA00023268"/>
    </source>
</evidence>
<dbReference type="SUPFAM" id="SSF52777">
    <property type="entry name" value="CoA-dependent acyltransferases"/>
    <property type="match status" value="2"/>
</dbReference>
<dbReference type="Pfam" id="PF08659">
    <property type="entry name" value="KR"/>
    <property type="match status" value="1"/>
</dbReference>
<feature type="active site" description="Proton acceptor; for dehydratase activity" evidence="10">
    <location>
        <position position="949"/>
    </location>
</feature>
<keyword evidence="2" id="KW-0597">Phosphoprotein</keyword>
<dbReference type="Gene3D" id="3.30.559.10">
    <property type="entry name" value="Chloramphenicol acetyltransferase-like domain"/>
    <property type="match status" value="1"/>
</dbReference>
<dbReference type="InterPro" id="IPR014031">
    <property type="entry name" value="Ketoacyl_synth_C"/>
</dbReference>
<dbReference type="SMART" id="SM00827">
    <property type="entry name" value="PKS_AT"/>
    <property type="match status" value="1"/>
</dbReference>
<comment type="similarity">
    <text evidence="9">In the C-terminal section; belongs to the NRP synthetase family.</text>
</comment>
<dbReference type="InterPro" id="IPR000873">
    <property type="entry name" value="AMP-dep_synth/lig_dom"/>
</dbReference>
<dbReference type="InterPro" id="IPR016039">
    <property type="entry name" value="Thiolase-like"/>
</dbReference>
<dbReference type="Gene3D" id="3.30.300.30">
    <property type="match status" value="1"/>
</dbReference>
<dbReference type="Pfam" id="PF00668">
    <property type="entry name" value="Condensation"/>
    <property type="match status" value="1"/>
</dbReference>
<reference evidence="15 16" key="1">
    <citation type="submission" date="2024-01" db="EMBL/GenBank/DDBJ databases">
        <title>Complete genome of Cladobotryum mycophilum ATHUM6906.</title>
        <authorList>
            <person name="Christinaki A.C."/>
            <person name="Myridakis A.I."/>
            <person name="Kouvelis V.N."/>
        </authorList>
    </citation>
    <scope>NUCLEOTIDE SEQUENCE [LARGE SCALE GENOMIC DNA]</scope>
    <source>
        <strain evidence="15 16">ATHUM6906</strain>
    </source>
</reference>
<evidence type="ECO:0000313" key="16">
    <source>
        <dbReference type="Proteomes" id="UP001338125"/>
    </source>
</evidence>
<dbReference type="SUPFAM" id="SSF47336">
    <property type="entry name" value="ACP-like"/>
    <property type="match status" value="2"/>
</dbReference>
<dbReference type="InterPro" id="IPR001242">
    <property type="entry name" value="Condensation_dom"/>
</dbReference>
<dbReference type="InterPro" id="IPR050091">
    <property type="entry name" value="PKS_NRPS_Biosynth_Enz"/>
</dbReference>
<evidence type="ECO:0000256" key="4">
    <source>
        <dbReference type="ARBA" id="ARBA00022603"/>
    </source>
</evidence>
<dbReference type="Pfam" id="PF00109">
    <property type="entry name" value="ketoacyl-synt"/>
    <property type="match status" value="1"/>
</dbReference>
<dbReference type="Proteomes" id="UP001338125">
    <property type="component" value="Unassembled WGS sequence"/>
</dbReference>
<evidence type="ECO:0000256" key="9">
    <source>
        <dbReference type="ARBA" id="ARBA00029443"/>
    </source>
</evidence>
<dbReference type="InterPro" id="IPR032821">
    <property type="entry name" value="PKS_assoc"/>
</dbReference>
<evidence type="ECO:0000259" key="13">
    <source>
        <dbReference type="PROSITE" id="PS52004"/>
    </source>
</evidence>
<evidence type="ECO:0000256" key="11">
    <source>
        <dbReference type="SAM" id="MobiDB-lite"/>
    </source>
</evidence>
<dbReference type="Pfam" id="PF02801">
    <property type="entry name" value="Ketoacyl-synt_C"/>
    <property type="match status" value="1"/>
</dbReference>
<keyword evidence="7" id="KW-0560">Oxidoreductase</keyword>
<dbReference type="PROSITE" id="PS50075">
    <property type="entry name" value="CARRIER"/>
    <property type="match status" value="2"/>
</dbReference>
<dbReference type="PANTHER" id="PTHR43775:SF20">
    <property type="entry name" value="HYBRID PKS-NRPS SYNTHETASE APDA"/>
    <property type="match status" value="1"/>
</dbReference>
<dbReference type="PROSITE" id="PS00012">
    <property type="entry name" value="PHOSPHOPANTETHEINE"/>
    <property type="match status" value="1"/>
</dbReference>